<organism evidence="3 4">
    <name type="scientific">Flagellimonas meridianipacifica</name>
    <dbReference type="NCBI Taxonomy" id="1080225"/>
    <lineage>
        <taxon>Bacteria</taxon>
        <taxon>Pseudomonadati</taxon>
        <taxon>Bacteroidota</taxon>
        <taxon>Flavobacteriia</taxon>
        <taxon>Flavobacteriales</taxon>
        <taxon>Flavobacteriaceae</taxon>
        <taxon>Flagellimonas</taxon>
    </lineage>
</organism>
<dbReference type="PANTHER" id="PTHR34220">
    <property type="entry name" value="SENSOR HISTIDINE KINASE YPDA"/>
    <property type="match status" value="1"/>
</dbReference>
<evidence type="ECO:0000313" key="3">
    <source>
        <dbReference type="EMBL" id="PRX54824.1"/>
    </source>
</evidence>
<dbReference type="AlphaFoldDB" id="A0A2T0MBE3"/>
<keyword evidence="1" id="KW-0812">Transmembrane</keyword>
<dbReference type="Gene3D" id="3.30.565.10">
    <property type="entry name" value="Histidine kinase-like ATPase, C-terminal domain"/>
    <property type="match status" value="1"/>
</dbReference>
<dbReference type="RefSeq" id="WP_158259136.1">
    <property type="nucleotide sequence ID" value="NZ_PVYX01000002.1"/>
</dbReference>
<protein>
    <submittedName>
        <fullName evidence="3">Histidine kinase</fullName>
    </submittedName>
</protein>
<evidence type="ECO:0000259" key="2">
    <source>
        <dbReference type="Pfam" id="PF06580"/>
    </source>
</evidence>
<feature type="transmembrane region" description="Helical" evidence="1">
    <location>
        <begin position="107"/>
        <end position="129"/>
    </location>
</feature>
<keyword evidence="1" id="KW-0472">Membrane</keyword>
<feature type="transmembrane region" description="Helical" evidence="1">
    <location>
        <begin position="68"/>
        <end position="87"/>
    </location>
</feature>
<gene>
    <name evidence="3" type="ORF">CLV81_3228</name>
</gene>
<feature type="domain" description="Signal transduction histidine kinase internal region" evidence="2">
    <location>
        <begin position="153"/>
        <end position="231"/>
    </location>
</feature>
<comment type="caution">
    <text evidence="3">The sequence shown here is derived from an EMBL/GenBank/DDBJ whole genome shotgun (WGS) entry which is preliminary data.</text>
</comment>
<reference evidence="3 4" key="1">
    <citation type="submission" date="2018-03" db="EMBL/GenBank/DDBJ databases">
        <title>Genomic Encyclopedia of Archaeal and Bacterial Type Strains, Phase II (KMG-II): from individual species to whole genera.</title>
        <authorList>
            <person name="Goeker M."/>
        </authorList>
    </citation>
    <scope>NUCLEOTIDE SEQUENCE [LARGE SCALE GENOMIC DNA]</scope>
    <source>
        <strain evidence="3 4">DSM 25027</strain>
    </source>
</reference>
<name>A0A2T0MBE3_9FLAO</name>
<keyword evidence="1" id="KW-1133">Transmembrane helix</keyword>
<feature type="transmembrane region" description="Helical" evidence="1">
    <location>
        <begin position="30"/>
        <end position="47"/>
    </location>
</feature>
<dbReference type="EMBL" id="PVYX01000002">
    <property type="protein sequence ID" value="PRX54824.1"/>
    <property type="molecule type" value="Genomic_DNA"/>
</dbReference>
<proteinExistence type="predicted"/>
<dbReference type="Pfam" id="PF06580">
    <property type="entry name" value="His_kinase"/>
    <property type="match status" value="1"/>
</dbReference>
<dbReference type="OrthoDB" id="9809908at2"/>
<keyword evidence="4" id="KW-1185">Reference proteome</keyword>
<evidence type="ECO:0000256" key="1">
    <source>
        <dbReference type="SAM" id="Phobius"/>
    </source>
</evidence>
<evidence type="ECO:0000313" key="4">
    <source>
        <dbReference type="Proteomes" id="UP000237640"/>
    </source>
</evidence>
<dbReference type="InterPro" id="IPR036890">
    <property type="entry name" value="HATPase_C_sf"/>
</dbReference>
<dbReference type="GO" id="GO:0016020">
    <property type="term" value="C:membrane"/>
    <property type="evidence" value="ECO:0007669"/>
    <property type="project" value="InterPro"/>
</dbReference>
<dbReference type="GO" id="GO:0000155">
    <property type="term" value="F:phosphorelay sensor kinase activity"/>
    <property type="evidence" value="ECO:0007669"/>
    <property type="project" value="InterPro"/>
</dbReference>
<dbReference type="InterPro" id="IPR050640">
    <property type="entry name" value="Bact_2-comp_sensor_kinase"/>
</dbReference>
<dbReference type="Proteomes" id="UP000237640">
    <property type="component" value="Unassembled WGS sequence"/>
</dbReference>
<dbReference type="InterPro" id="IPR010559">
    <property type="entry name" value="Sig_transdc_His_kin_internal"/>
</dbReference>
<keyword evidence="3" id="KW-0418">Kinase</keyword>
<dbReference type="PANTHER" id="PTHR34220:SF7">
    <property type="entry name" value="SENSOR HISTIDINE KINASE YPDA"/>
    <property type="match status" value="1"/>
</dbReference>
<keyword evidence="3" id="KW-0808">Transferase</keyword>
<accession>A0A2T0MBE3</accession>
<sequence>MRKHLLIVILGFAIGVLFYAFHTFRERPGILEIFLNGCLGIGVSYAFHGANQFLNKVIDWKRQTGLRLLLGIVIHSILGVGLVYLGLKGYEQMYPAYSFFSIEEEMVFVKMVVLLFCVILVYNIIYFAFYSYQQYVKGQLLESKMKRRQTELQLKALKSQLSPHFLFNCLNALSTLVTKDIKSAEKFIRSLAKSYDYTLRTYQNTLVGVSEELEFVESYFFLIQTRFQEKIVLEVNLPKPILHTKIPPLTLQMLVENAVKHNVADTENELQIQITSNQGFLEVTNNITKKRKGFKSTQIGLKNIQSRYQLLVNKPIAVNDTAEEFKVKVPILS</sequence>